<dbReference type="EMBL" id="LJIJ01002051">
    <property type="protein sequence ID" value="ODM90292.1"/>
    <property type="molecule type" value="Genomic_DNA"/>
</dbReference>
<sequence length="272" mass="30690">MFIATRTLVAIGTAGCMQATSIWFLEHCDTKSRAKLYLITGMFFGVGYAIMPVYAYYIRDWSKLQLAFSLTTLSLLSFFWIFPESPRWLASRGRDDEAVKALERIARINGMPKPPRVLLFKAVRHCHQVVVNNDESGSMMHSITLDKKSENGKDDDETHTVISRKPESIPSQIWGLITNFKSLLSTKELRKISFTLWALFITVAFVYYGFAFSTNLTTNPFLLVSLGALMEIPASVLPIPFLSKWGRRPTTVACYFLTGMAALSIAITFQSR</sequence>
<comment type="subcellular location">
    <subcellularLocation>
        <location evidence="1">Membrane</location>
        <topology evidence="1">Multi-pass membrane protein</topology>
    </subcellularLocation>
</comment>
<dbReference type="InterPro" id="IPR011701">
    <property type="entry name" value="MFS"/>
</dbReference>
<feature type="transmembrane region" description="Helical" evidence="5">
    <location>
        <begin position="37"/>
        <end position="58"/>
    </location>
</feature>
<feature type="transmembrane region" description="Helical" evidence="5">
    <location>
        <begin position="222"/>
        <end position="240"/>
    </location>
</feature>
<dbReference type="STRING" id="48709.A0A1D2MBJ7"/>
<dbReference type="GO" id="GO:0016020">
    <property type="term" value="C:membrane"/>
    <property type="evidence" value="ECO:0007669"/>
    <property type="project" value="UniProtKB-SubCell"/>
</dbReference>
<accession>A0A1D2MBJ7</accession>
<proteinExistence type="predicted"/>
<comment type="caution">
    <text evidence="6">The sequence shown here is derived from an EMBL/GenBank/DDBJ whole genome shotgun (WGS) entry which is preliminary data.</text>
</comment>
<evidence type="ECO:0000313" key="6">
    <source>
        <dbReference type="EMBL" id="ODM90292.1"/>
    </source>
</evidence>
<gene>
    <name evidence="6" type="ORF">Ocin01_16389</name>
</gene>
<feature type="transmembrane region" description="Helical" evidence="5">
    <location>
        <begin position="192"/>
        <end position="210"/>
    </location>
</feature>
<dbReference type="InterPro" id="IPR036259">
    <property type="entry name" value="MFS_trans_sf"/>
</dbReference>
<dbReference type="SUPFAM" id="SSF103473">
    <property type="entry name" value="MFS general substrate transporter"/>
    <property type="match status" value="1"/>
</dbReference>
<keyword evidence="3 5" id="KW-1133">Transmembrane helix</keyword>
<evidence type="ECO:0000256" key="3">
    <source>
        <dbReference type="ARBA" id="ARBA00022989"/>
    </source>
</evidence>
<dbReference type="Pfam" id="PF07690">
    <property type="entry name" value="MFS_1"/>
    <property type="match status" value="1"/>
</dbReference>
<evidence type="ECO:0000256" key="5">
    <source>
        <dbReference type="SAM" id="Phobius"/>
    </source>
</evidence>
<dbReference type="OrthoDB" id="2544694at2759"/>
<reference evidence="6 7" key="1">
    <citation type="journal article" date="2016" name="Genome Biol. Evol.">
        <title>Gene Family Evolution Reflects Adaptation to Soil Environmental Stressors in the Genome of the Collembolan Orchesella cincta.</title>
        <authorList>
            <person name="Faddeeva-Vakhrusheva A."/>
            <person name="Derks M.F."/>
            <person name="Anvar S.Y."/>
            <person name="Agamennone V."/>
            <person name="Suring W."/>
            <person name="Smit S."/>
            <person name="van Straalen N.M."/>
            <person name="Roelofs D."/>
        </authorList>
    </citation>
    <scope>NUCLEOTIDE SEQUENCE [LARGE SCALE GENOMIC DNA]</scope>
    <source>
        <tissue evidence="6">Mixed pool</tissue>
    </source>
</reference>
<keyword evidence="7" id="KW-1185">Reference proteome</keyword>
<evidence type="ECO:0000256" key="4">
    <source>
        <dbReference type="ARBA" id="ARBA00023136"/>
    </source>
</evidence>
<name>A0A1D2MBJ7_ORCCI</name>
<evidence type="ECO:0000313" key="7">
    <source>
        <dbReference type="Proteomes" id="UP000094527"/>
    </source>
</evidence>
<dbReference type="AlphaFoldDB" id="A0A1D2MBJ7"/>
<organism evidence="6 7">
    <name type="scientific">Orchesella cincta</name>
    <name type="common">Springtail</name>
    <name type="synonym">Podura cincta</name>
    <dbReference type="NCBI Taxonomy" id="48709"/>
    <lineage>
        <taxon>Eukaryota</taxon>
        <taxon>Metazoa</taxon>
        <taxon>Ecdysozoa</taxon>
        <taxon>Arthropoda</taxon>
        <taxon>Hexapoda</taxon>
        <taxon>Collembola</taxon>
        <taxon>Entomobryomorpha</taxon>
        <taxon>Entomobryoidea</taxon>
        <taxon>Orchesellidae</taxon>
        <taxon>Orchesellinae</taxon>
        <taxon>Orchesella</taxon>
    </lineage>
</organism>
<feature type="transmembrane region" description="Helical" evidence="5">
    <location>
        <begin position="6"/>
        <end position="25"/>
    </location>
</feature>
<dbReference type="PANTHER" id="PTHR24064">
    <property type="entry name" value="SOLUTE CARRIER FAMILY 22 MEMBER"/>
    <property type="match status" value="1"/>
</dbReference>
<evidence type="ECO:0000256" key="1">
    <source>
        <dbReference type="ARBA" id="ARBA00004141"/>
    </source>
</evidence>
<dbReference type="GO" id="GO:0022857">
    <property type="term" value="F:transmembrane transporter activity"/>
    <property type="evidence" value="ECO:0007669"/>
    <property type="project" value="InterPro"/>
</dbReference>
<keyword evidence="2 5" id="KW-0812">Transmembrane</keyword>
<evidence type="ECO:0000256" key="2">
    <source>
        <dbReference type="ARBA" id="ARBA00022692"/>
    </source>
</evidence>
<dbReference type="Proteomes" id="UP000094527">
    <property type="component" value="Unassembled WGS sequence"/>
</dbReference>
<feature type="transmembrane region" description="Helical" evidence="5">
    <location>
        <begin position="252"/>
        <end position="269"/>
    </location>
</feature>
<keyword evidence="4 5" id="KW-0472">Membrane</keyword>
<protein>
    <submittedName>
        <fullName evidence="6">Organic cation transporter-like protein</fullName>
    </submittedName>
</protein>
<dbReference type="Gene3D" id="1.20.1250.20">
    <property type="entry name" value="MFS general substrate transporter like domains"/>
    <property type="match status" value="1"/>
</dbReference>